<dbReference type="RefSeq" id="XP_002780865.1">
    <property type="nucleotide sequence ID" value="XM_002780819.1"/>
</dbReference>
<sequence>MALNPEKIRQRFEKAVDLVQKTQAGNVAFENNCEQAFGEFRIATLHSKRVPHLLDDVTLKDDRVDEVVDILLGSQPWMEAFAKNPQLVRSRSRLPEEIRPAFDNRLQDFVELDDVRQYRLLLEETTENGLLEMAVKAFNKQYCGTTLSISDADKYNCVVLPSASYDKAEEHLKKSKDVLLLGRLPESTLQLETLARFAEEYPKPKLVASYPEDAIHSLQPIANIKSLFISFGPTVSKLQSLRIIKKITANGAVSQSSIVGSEEAKTVACTLSSGAAVCARWTPSNKDLFCSGDAVTDNAVVPIRLVKQDPVSILTRTLARMCDMEKEAESFNWQAEAALAKSIEKDVPFLV</sequence>
<gene>
    <name evidence="1" type="ORF">Pmar_PMAR002468</name>
</gene>
<dbReference type="OrthoDB" id="429220at2759"/>
<keyword evidence="2" id="KW-1185">Reference proteome</keyword>
<dbReference type="Proteomes" id="UP000007800">
    <property type="component" value="Unassembled WGS sequence"/>
</dbReference>
<dbReference type="EMBL" id="GG675975">
    <property type="protein sequence ID" value="EER12660.1"/>
    <property type="molecule type" value="Genomic_DNA"/>
</dbReference>
<dbReference type="OMA" id="ARMCDME"/>
<dbReference type="GeneID" id="9058531"/>
<evidence type="ECO:0000313" key="2">
    <source>
        <dbReference type="Proteomes" id="UP000007800"/>
    </source>
</evidence>
<dbReference type="InParanoid" id="C5KS79"/>
<organism evidence="2">
    <name type="scientific">Perkinsus marinus (strain ATCC 50983 / TXsc)</name>
    <dbReference type="NCBI Taxonomy" id="423536"/>
    <lineage>
        <taxon>Eukaryota</taxon>
        <taxon>Sar</taxon>
        <taxon>Alveolata</taxon>
        <taxon>Perkinsozoa</taxon>
        <taxon>Perkinsea</taxon>
        <taxon>Perkinsida</taxon>
        <taxon>Perkinsidae</taxon>
        <taxon>Perkinsus</taxon>
    </lineage>
</organism>
<accession>C5KS79</accession>
<name>C5KS79_PERM5</name>
<evidence type="ECO:0000313" key="1">
    <source>
        <dbReference type="EMBL" id="EER12660.1"/>
    </source>
</evidence>
<reference evidence="1 2" key="1">
    <citation type="submission" date="2008-07" db="EMBL/GenBank/DDBJ databases">
        <authorList>
            <person name="El-Sayed N."/>
            <person name="Caler E."/>
            <person name="Inman J."/>
            <person name="Amedeo P."/>
            <person name="Hass B."/>
            <person name="Wortman J."/>
        </authorList>
    </citation>
    <scope>NUCLEOTIDE SEQUENCE [LARGE SCALE GENOMIC DNA]</scope>
    <source>
        <strain evidence="2">ATCC 50983 / TXsc</strain>
    </source>
</reference>
<protein>
    <submittedName>
        <fullName evidence="1">Uncharacterized protein</fullName>
    </submittedName>
</protein>
<proteinExistence type="predicted"/>
<dbReference type="AlphaFoldDB" id="C5KS79"/>